<accession>A0A7Y4L8D0</accession>
<dbReference type="RefSeq" id="WP_171587834.1">
    <property type="nucleotide sequence ID" value="NZ_JABGBO010000002.1"/>
</dbReference>
<feature type="transmembrane region" description="Helical" evidence="1">
    <location>
        <begin position="154"/>
        <end position="176"/>
    </location>
</feature>
<protein>
    <submittedName>
        <fullName evidence="2">DMT family transporter</fullName>
    </submittedName>
</protein>
<dbReference type="Proteomes" id="UP000541421">
    <property type="component" value="Unassembled WGS sequence"/>
</dbReference>
<evidence type="ECO:0000313" key="2">
    <source>
        <dbReference type="EMBL" id="NOL48834.1"/>
    </source>
</evidence>
<dbReference type="EMBL" id="JABGBO010000002">
    <property type="protein sequence ID" value="NOL48834.1"/>
    <property type="molecule type" value="Genomic_DNA"/>
</dbReference>
<keyword evidence="1" id="KW-0812">Transmembrane</keyword>
<evidence type="ECO:0000313" key="3">
    <source>
        <dbReference type="Proteomes" id="UP000541421"/>
    </source>
</evidence>
<keyword evidence="3" id="KW-1185">Reference proteome</keyword>
<dbReference type="AlphaFoldDB" id="A0A7Y4L8D0"/>
<proteinExistence type="predicted"/>
<sequence>MSDTLLGVLCVLLFLIISNVNAVLSGWLLQQVHPFTLLFWSFLVVIIFFQVRLRVTMGKSSLRVPTFSTRNLLSLNVASSVSWIGYYYALRYIEPAIVSALMGCIGPMFIVIKNFLSTKVWEKRSFFVAVGMLLGTVLLVWSSFSSSGLEKISLISIAIGLLSAFIGGLGQVMTTLSTKGLAAQGWNASQIMAHRFYLLVLIVGMLAWHNDVLLVNNTNNVLPITLISIVGVLIPLWVLQKGIILSSPLTVSVLLSFSPLVTLFFQKFDARLAWSSMTFVGCVVIVASVLAHFITLQGKEKK</sequence>
<gene>
    <name evidence="2" type="ORF">HKX40_01585</name>
</gene>
<name>A0A7Y4L8D0_9BURK</name>
<keyword evidence="1" id="KW-0472">Membrane</keyword>
<dbReference type="GO" id="GO:0016020">
    <property type="term" value="C:membrane"/>
    <property type="evidence" value="ECO:0007669"/>
    <property type="project" value="TreeGrafter"/>
</dbReference>
<feature type="transmembrane region" description="Helical" evidence="1">
    <location>
        <begin position="221"/>
        <end position="239"/>
    </location>
</feature>
<organism evidence="2 3">
    <name type="scientific">Pelistega europaea</name>
    <dbReference type="NCBI Taxonomy" id="106147"/>
    <lineage>
        <taxon>Bacteria</taxon>
        <taxon>Pseudomonadati</taxon>
        <taxon>Pseudomonadota</taxon>
        <taxon>Betaproteobacteria</taxon>
        <taxon>Burkholderiales</taxon>
        <taxon>Alcaligenaceae</taxon>
        <taxon>Pelistega</taxon>
    </lineage>
</organism>
<feature type="transmembrane region" description="Helical" evidence="1">
    <location>
        <begin position="246"/>
        <end position="266"/>
    </location>
</feature>
<comment type="caution">
    <text evidence="2">The sequence shown here is derived from an EMBL/GenBank/DDBJ whole genome shotgun (WGS) entry which is preliminary data.</text>
</comment>
<keyword evidence="1" id="KW-1133">Transmembrane helix</keyword>
<reference evidence="2 3" key="1">
    <citation type="submission" date="2020-05" db="EMBL/GenBank/DDBJ databases">
        <authorList>
            <person name="Niu N."/>
        </authorList>
    </citation>
    <scope>NUCLEOTIDE SEQUENCE [LARGE SCALE GENOMIC DNA]</scope>
    <source>
        <strain evidence="2 3">LMG10982</strain>
    </source>
</reference>
<feature type="transmembrane region" description="Helical" evidence="1">
    <location>
        <begin position="32"/>
        <end position="51"/>
    </location>
</feature>
<evidence type="ECO:0000256" key="1">
    <source>
        <dbReference type="SAM" id="Phobius"/>
    </source>
</evidence>
<feature type="transmembrane region" description="Helical" evidence="1">
    <location>
        <begin position="96"/>
        <end position="116"/>
    </location>
</feature>
<feature type="transmembrane region" description="Helical" evidence="1">
    <location>
        <begin position="196"/>
        <end position="215"/>
    </location>
</feature>
<feature type="transmembrane region" description="Helical" evidence="1">
    <location>
        <begin position="272"/>
        <end position="296"/>
    </location>
</feature>
<dbReference type="PANTHER" id="PTHR22911:SF137">
    <property type="entry name" value="SOLUTE CARRIER FAMILY 35 MEMBER G2-RELATED"/>
    <property type="match status" value="1"/>
</dbReference>
<feature type="transmembrane region" description="Helical" evidence="1">
    <location>
        <begin position="125"/>
        <end position="142"/>
    </location>
</feature>
<dbReference type="PANTHER" id="PTHR22911">
    <property type="entry name" value="ACYL-MALONYL CONDENSING ENZYME-RELATED"/>
    <property type="match status" value="1"/>
</dbReference>